<accession>A0A816MW54</accession>
<gene>
    <name evidence="1" type="ORF">DARMORV10_C07P35570.1</name>
</gene>
<dbReference type="AlphaFoldDB" id="A0A816MW54"/>
<protein>
    <submittedName>
        <fullName evidence="1">(rape) hypothetical protein</fullName>
    </submittedName>
</protein>
<organism evidence="1">
    <name type="scientific">Brassica napus</name>
    <name type="common">Rape</name>
    <dbReference type="NCBI Taxonomy" id="3708"/>
    <lineage>
        <taxon>Eukaryota</taxon>
        <taxon>Viridiplantae</taxon>
        <taxon>Streptophyta</taxon>
        <taxon>Embryophyta</taxon>
        <taxon>Tracheophyta</taxon>
        <taxon>Spermatophyta</taxon>
        <taxon>Magnoliopsida</taxon>
        <taxon>eudicotyledons</taxon>
        <taxon>Gunneridae</taxon>
        <taxon>Pentapetalae</taxon>
        <taxon>rosids</taxon>
        <taxon>malvids</taxon>
        <taxon>Brassicales</taxon>
        <taxon>Brassicaceae</taxon>
        <taxon>Brassiceae</taxon>
        <taxon>Brassica</taxon>
    </lineage>
</organism>
<dbReference type="EMBL" id="HG994371">
    <property type="protein sequence ID" value="CAF2003947.1"/>
    <property type="molecule type" value="Genomic_DNA"/>
</dbReference>
<name>A0A816MW54_BRANA</name>
<sequence>MLTKPTSIDMLFCSVLYHFSLVHSYDTQRQCTI</sequence>
<evidence type="ECO:0000313" key="1">
    <source>
        <dbReference type="EMBL" id="CAF2003947.1"/>
    </source>
</evidence>
<dbReference type="Proteomes" id="UP001295469">
    <property type="component" value="Chromosome C07"/>
</dbReference>
<reference evidence="1" key="1">
    <citation type="submission" date="2021-01" db="EMBL/GenBank/DDBJ databases">
        <authorList>
            <consortium name="Genoscope - CEA"/>
            <person name="William W."/>
        </authorList>
    </citation>
    <scope>NUCLEOTIDE SEQUENCE</scope>
</reference>
<proteinExistence type="predicted"/>